<evidence type="ECO:0000313" key="2">
    <source>
        <dbReference type="EMBL" id="THW53806.1"/>
    </source>
</evidence>
<dbReference type="InterPro" id="IPR036291">
    <property type="entry name" value="NAD(P)-bd_dom_sf"/>
</dbReference>
<evidence type="ECO:0000256" key="1">
    <source>
        <dbReference type="ARBA" id="ARBA00023002"/>
    </source>
</evidence>
<dbReference type="PANTHER" id="PTHR43658">
    <property type="entry name" value="SHORT-CHAIN DEHYDROGENASE/REDUCTASE"/>
    <property type="match status" value="1"/>
</dbReference>
<dbReference type="GO" id="GO:0016491">
    <property type="term" value="F:oxidoreductase activity"/>
    <property type="evidence" value="ECO:0007669"/>
    <property type="project" value="UniProtKB-KW"/>
</dbReference>
<dbReference type="InterPro" id="IPR002347">
    <property type="entry name" value="SDR_fam"/>
</dbReference>
<dbReference type="SUPFAM" id="SSF51735">
    <property type="entry name" value="NAD(P)-binding Rossmann-fold domains"/>
    <property type="match status" value="1"/>
</dbReference>
<name>A0AB74JBM0_AURPU</name>
<gene>
    <name evidence="2" type="ORF">D6D21_00046</name>
</gene>
<dbReference type="PANTHER" id="PTHR43658:SF8">
    <property type="entry name" value="17-BETA-HYDROXYSTEROID DEHYDROGENASE 14-RELATED"/>
    <property type="match status" value="1"/>
</dbReference>
<dbReference type="AlphaFoldDB" id="A0AB74JBM0"/>
<dbReference type="Gene3D" id="3.40.50.720">
    <property type="entry name" value="NAD(P)-binding Rossmann-like Domain"/>
    <property type="match status" value="1"/>
</dbReference>
<dbReference type="Pfam" id="PF00106">
    <property type="entry name" value="adh_short"/>
    <property type="match status" value="1"/>
</dbReference>
<protein>
    <submittedName>
        <fullName evidence="2">3-hydroxyacyl-CoA dehydrogenase type-2</fullName>
    </submittedName>
</protein>
<comment type="caution">
    <text evidence="2">The sequence shown here is derived from an EMBL/GenBank/DDBJ whole genome shotgun (WGS) entry which is preliminary data.</text>
</comment>
<reference evidence="2 3" key="1">
    <citation type="submission" date="2018-10" db="EMBL/GenBank/DDBJ databases">
        <title>Fifty Aureobasidium pullulans genomes reveal a recombining polyextremotolerant generalist.</title>
        <authorList>
            <person name="Gostincar C."/>
            <person name="Turk M."/>
            <person name="Zajc J."/>
            <person name="Gunde-Cimerman N."/>
        </authorList>
    </citation>
    <scope>NUCLEOTIDE SEQUENCE [LARGE SCALE GENOMIC DNA]</scope>
    <source>
        <strain evidence="2 3">EXF-10796</strain>
    </source>
</reference>
<evidence type="ECO:0000313" key="3">
    <source>
        <dbReference type="Proteomes" id="UP000309076"/>
    </source>
</evidence>
<organism evidence="2 3">
    <name type="scientific">Aureobasidium pullulans</name>
    <name type="common">Black yeast</name>
    <name type="synonym">Pullularia pullulans</name>
    <dbReference type="NCBI Taxonomy" id="5580"/>
    <lineage>
        <taxon>Eukaryota</taxon>
        <taxon>Fungi</taxon>
        <taxon>Dikarya</taxon>
        <taxon>Ascomycota</taxon>
        <taxon>Pezizomycotina</taxon>
        <taxon>Dothideomycetes</taxon>
        <taxon>Dothideomycetidae</taxon>
        <taxon>Dothideales</taxon>
        <taxon>Saccotheciaceae</taxon>
        <taxon>Aureobasidium</taxon>
    </lineage>
</organism>
<keyword evidence="1" id="KW-0560">Oxidoreductase</keyword>
<accession>A0AB74JBM0</accession>
<dbReference type="EMBL" id="QZAM01000001">
    <property type="protein sequence ID" value="THW53806.1"/>
    <property type="molecule type" value="Genomic_DNA"/>
</dbReference>
<proteinExistence type="predicted"/>
<dbReference type="PRINTS" id="PR00081">
    <property type="entry name" value="GDHRDH"/>
</dbReference>
<dbReference type="Proteomes" id="UP000309076">
    <property type="component" value="Unassembled WGS sequence"/>
</dbReference>
<sequence>MHIKDRTFVISGGSSGLGLATARSLHEKGGYIAILDLNADSGAAAVKELGSDRSQFFEADVSDTESIEKAVDGVSQWIAKTSKPIGAVISAAGVGNPGKMIDRNNEPLSLSSIDFVLNINLRGTLDFVRQLLPLMTKNQPTEPDKERGCVILVSSSAAYDGQPGQSTRILTQEKVSYAASKGAVRSMTLPMARDLAQFGIRVVTIAPSLFESNMTAMMSDKVRKSLERVMEFPKRAGKGEEFAELTRHAIENVMLNGVALRLDGAMRMPSRL</sequence>